<dbReference type="Pfam" id="PF00593">
    <property type="entry name" value="TonB_dep_Rec_b-barrel"/>
    <property type="match status" value="1"/>
</dbReference>
<dbReference type="RefSeq" id="WP_111750463.1">
    <property type="nucleotide sequence ID" value="NZ_PTPX01000017.1"/>
</dbReference>
<evidence type="ECO:0000256" key="3">
    <source>
        <dbReference type="ARBA" id="ARBA00022448"/>
    </source>
</evidence>
<keyword evidence="17" id="KW-1185">Reference proteome</keyword>
<dbReference type="GO" id="GO:0044718">
    <property type="term" value="P:siderophore transmembrane transport"/>
    <property type="evidence" value="ECO:0007669"/>
    <property type="project" value="TreeGrafter"/>
</dbReference>
<gene>
    <name evidence="16" type="ORF">C5N92_08680</name>
</gene>
<dbReference type="OrthoDB" id="9760494at2"/>
<feature type="domain" description="TonB-dependent receptor-like beta-barrel" evidence="14">
    <location>
        <begin position="234"/>
        <end position="665"/>
    </location>
</feature>
<dbReference type="Proteomes" id="UP000248689">
    <property type="component" value="Unassembled WGS sequence"/>
</dbReference>
<evidence type="ECO:0000256" key="2">
    <source>
        <dbReference type="ARBA" id="ARBA00008143"/>
    </source>
</evidence>
<dbReference type="SUPFAM" id="SSF56935">
    <property type="entry name" value="Porins"/>
    <property type="match status" value="1"/>
</dbReference>
<dbReference type="PROSITE" id="PS52016">
    <property type="entry name" value="TONB_DEPENDENT_REC_3"/>
    <property type="match status" value="1"/>
</dbReference>
<accession>A0A328BVM3</accession>
<feature type="domain" description="TonB-dependent receptor plug" evidence="15">
    <location>
        <begin position="38"/>
        <end position="143"/>
    </location>
</feature>
<dbReference type="Gene3D" id="2.40.170.20">
    <property type="entry name" value="TonB-dependent receptor, beta-barrel domain"/>
    <property type="match status" value="1"/>
</dbReference>
<reference evidence="17" key="1">
    <citation type="submission" date="2018-02" db="EMBL/GenBank/DDBJ databases">
        <title>Glaesserella australis sp. nov., isolated from the lungs of pigs.</title>
        <authorList>
            <person name="Turni C."/>
            <person name="Christensen H."/>
        </authorList>
    </citation>
    <scope>NUCLEOTIDE SEQUENCE [LARGE SCALE GENOMIC DNA]</scope>
    <source>
        <strain evidence="17">HS4635</strain>
    </source>
</reference>
<name>A0A328BVM3_9PAST</name>
<evidence type="ECO:0000259" key="15">
    <source>
        <dbReference type="Pfam" id="PF07715"/>
    </source>
</evidence>
<organism evidence="16 17">
    <name type="scientific">Glaesserella australis</name>
    <dbReference type="NCBI Taxonomy" id="2094024"/>
    <lineage>
        <taxon>Bacteria</taxon>
        <taxon>Pseudomonadati</taxon>
        <taxon>Pseudomonadota</taxon>
        <taxon>Gammaproteobacteria</taxon>
        <taxon>Pasteurellales</taxon>
        <taxon>Pasteurellaceae</taxon>
        <taxon>Glaesserella</taxon>
    </lineage>
</organism>
<dbReference type="GO" id="GO:0009279">
    <property type="term" value="C:cell outer membrane"/>
    <property type="evidence" value="ECO:0007669"/>
    <property type="project" value="UniProtKB-SubCell"/>
</dbReference>
<protein>
    <submittedName>
        <fullName evidence="16">TonB-dependent receptor</fullName>
    </submittedName>
</protein>
<dbReference type="Pfam" id="PF07715">
    <property type="entry name" value="Plug"/>
    <property type="match status" value="1"/>
</dbReference>
<dbReference type="Gene3D" id="2.170.130.10">
    <property type="entry name" value="TonB-dependent receptor, plug domain"/>
    <property type="match status" value="1"/>
</dbReference>
<evidence type="ECO:0000256" key="8">
    <source>
        <dbReference type="ARBA" id="ARBA00023136"/>
    </source>
</evidence>
<dbReference type="InterPro" id="IPR012910">
    <property type="entry name" value="Plug_dom"/>
</dbReference>
<evidence type="ECO:0000256" key="11">
    <source>
        <dbReference type="PROSITE-ProRule" id="PRU01360"/>
    </source>
</evidence>
<keyword evidence="6 13" id="KW-0732">Signal</keyword>
<dbReference type="PANTHER" id="PTHR30069">
    <property type="entry name" value="TONB-DEPENDENT OUTER MEMBRANE RECEPTOR"/>
    <property type="match status" value="1"/>
</dbReference>
<evidence type="ECO:0000313" key="17">
    <source>
        <dbReference type="Proteomes" id="UP000248689"/>
    </source>
</evidence>
<dbReference type="InterPro" id="IPR037066">
    <property type="entry name" value="Plug_dom_sf"/>
</dbReference>
<dbReference type="InterPro" id="IPR000531">
    <property type="entry name" value="Beta-barrel_TonB"/>
</dbReference>
<keyword evidence="9 16" id="KW-0675">Receptor</keyword>
<evidence type="ECO:0000256" key="12">
    <source>
        <dbReference type="RuleBase" id="RU003357"/>
    </source>
</evidence>
<sequence length="691" mass="77919">MKKKIAITCIAATTAAITANAEVFSLGEVEVVGNVGSQQASDANVAVIEREQLQQNQIKRLSEIAPSTAGLYVDKKGARGEQNFYVRGFDARRVPLFIDGIPVYVPYDGNADFGRFTTFDLSRVVVSKGASSVLYGANTMGGAINLISQKPTKALEGEIGYGFERGRSSGTFGNNLDFNIGTRQDKFYFQAGGSFMQDRGQQLAKDFKADSYGNEDGNRRENSIQKDRKISLKFGYTPNATDEYVIAYTNQKGEKQQPFYTGKYATWRQQVNRFWDWPVWDKEGVYFLSHTQLNDAFYVKTKFYYDTFENQLNAYTTNQLTAHNASNAPSYYDDKTYGAGVELGWNINPHNELKFATSYKYDVHKEKNDIYNARGVKTGEEPWQKMADRTYSFGLEYTHKFSEATKLILGSSYDTRDAVSAEDYIVVSRSSGGSGSGSGSGTGRDVYGIYDFDVGKRHALNYQIALKHSFFADDELSLSYAKKTYFASMKERYSKRLGQNTPNPYLKPETAHHYEIAYAKNLTDNLRVESALFYSRVKDEIGNVNLADGTRQAQNIDTADYKGAELSATYFVTDALQLGGNYTYIRAKYKNKDALIYDLPKHKGFVYVDYQITPKFSAYLSQELVGSRYSQSQQDTKLAGFGVTDVKFTYKPVENLALEAGVSNLFDKNYEYREGFPEEGRVFFGNIRYKF</sequence>
<dbReference type="AlphaFoldDB" id="A0A328BVM3"/>
<dbReference type="InterPro" id="IPR039426">
    <property type="entry name" value="TonB-dep_rcpt-like"/>
</dbReference>
<feature type="chain" id="PRO_5016431807" evidence="13">
    <location>
        <begin position="22"/>
        <end position="691"/>
    </location>
</feature>
<keyword evidence="3 11" id="KW-0813">Transport</keyword>
<dbReference type="CDD" id="cd01347">
    <property type="entry name" value="ligand_gated_channel"/>
    <property type="match status" value="1"/>
</dbReference>
<keyword evidence="7 12" id="KW-0798">TonB box</keyword>
<evidence type="ECO:0000256" key="7">
    <source>
        <dbReference type="ARBA" id="ARBA00023077"/>
    </source>
</evidence>
<evidence type="ECO:0000256" key="13">
    <source>
        <dbReference type="SAM" id="SignalP"/>
    </source>
</evidence>
<feature type="signal peptide" evidence="13">
    <location>
        <begin position="1"/>
        <end position="21"/>
    </location>
</feature>
<evidence type="ECO:0000256" key="9">
    <source>
        <dbReference type="ARBA" id="ARBA00023170"/>
    </source>
</evidence>
<dbReference type="PANTHER" id="PTHR30069:SF29">
    <property type="entry name" value="HEMOGLOBIN AND HEMOGLOBIN-HAPTOGLOBIN-BINDING PROTEIN 1-RELATED"/>
    <property type="match status" value="1"/>
</dbReference>
<keyword evidence="8 11" id="KW-0472">Membrane</keyword>
<evidence type="ECO:0000256" key="10">
    <source>
        <dbReference type="ARBA" id="ARBA00023237"/>
    </source>
</evidence>
<dbReference type="GO" id="GO:0015344">
    <property type="term" value="F:siderophore uptake transmembrane transporter activity"/>
    <property type="evidence" value="ECO:0007669"/>
    <property type="project" value="TreeGrafter"/>
</dbReference>
<comment type="similarity">
    <text evidence="2">Belongs to the TonB-dependent receptor family. Hemoglobin/haptoglobin binding protein subfamily.</text>
</comment>
<keyword evidence="4 11" id="KW-1134">Transmembrane beta strand</keyword>
<evidence type="ECO:0000256" key="6">
    <source>
        <dbReference type="ARBA" id="ARBA00022729"/>
    </source>
</evidence>
<keyword evidence="5 11" id="KW-0812">Transmembrane</keyword>
<keyword evidence="10 11" id="KW-0998">Cell outer membrane</keyword>
<dbReference type="EMBL" id="PTPX01000017">
    <property type="protein sequence ID" value="RAL18286.1"/>
    <property type="molecule type" value="Genomic_DNA"/>
</dbReference>
<comment type="subcellular location">
    <subcellularLocation>
        <location evidence="1 11">Cell outer membrane</location>
        <topology evidence="1 11">Multi-pass membrane protein</topology>
    </subcellularLocation>
</comment>
<evidence type="ECO:0000313" key="16">
    <source>
        <dbReference type="EMBL" id="RAL18286.1"/>
    </source>
</evidence>
<evidence type="ECO:0000256" key="1">
    <source>
        <dbReference type="ARBA" id="ARBA00004571"/>
    </source>
</evidence>
<comment type="caution">
    <text evidence="16">The sequence shown here is derived from an EMBL/GenBank/DDBJ whole genome shotgun (WGS) entry which is preliminary data.</text>
</comment>
<evidence type="ECO:0000259" key="14">
    <source>
        <dbReference type="Pfam" id="PF00593"/>
    </source>
</evidence>
<dbReference type="InterPro" id="IPR036942">
    <property type="entry name" value="Beta-barrel_TonB_sf"/>
</dbReference>
<evidence type="ECO:0000256" key="5">
    <source>
        <dbReference type="ARBA" id="ARBA00022692"/>
    </source>
</evidence>
<evidence type="ECO:0000256" key="4">
    <source>
        <dbReference type="ARBA" id="ARBA00022452"/>
    </source>
</evidence>
<proteinExistence type="inferred from homology"/>